<evidence type="ECO:0000256" key="5">
    <source>
        <dbReference type="ARBA" id="ARBA00022692"/>
    </source>
</evidence>
<dbReference type="InterPro" id="IPR007387">
    <property type="entry name" value="TRAP_DctQ"/>
</dbReference>
<feature type="domain" description="Tripartite ATP-independent periplasmic transporters DctQ component" evidence="10">
    <location>
        <begin position="32"/>
        <end position="159"/>
    </location>
</feature>
<reference evidence="11 12" key="1">
    <citation type="submission" date="2023-07" db="EMBL/GenBank/DDBJ databases">
        <title>Genomic Encyclopedia of Type Strains, Phase IV (KMG-IV): sequencing the most valuable type-strain genomes for metagenomic binning, comparative biology and taxonomic classification.</title>
        <authorList>
            <person name="Goeker M."/>
        </authorList>
    </citation>
    <scope>NUCLEOTIDE SEQUENCE [LARGE SCALE GENOMIC DNA]</scope>
    <source>
        <strain evidence="11 12">DSM 9768</strain>
    </source>
</reference>
<evidence type="ECO:0000256" key="8">
    <source>
        <dbReference type="ARBA" id="ARBA00038436"/>
    </source>
</evidence>
<accession>A0ABT9ZT80</accession>
<comment type="caution">
    <text evidence="11">The sequence shown here is derived from an EMBL/GenBank/DDBJ whole genome shotgun (WGS) entry which is preliminary data.</text>
</comment>
<evidence type="ECO:0000313" key="11">
    <source>
        <dbReference type="EMBL" id="MDQ0254150.1"/>
    </source>
</evidence>
<gene>
    <name evidence="11" type="ORF">J2S74_001523</name>
</gene>
<dbReference type="Proteomes" id="UP001230005">
    <property type="component" value="Unassembled WGS sequence"/>
</dbReference>
<dbReference type="EMBL" id="JAUSUG010000004">
    <property type="protein sequence ID" value="MDQ0254150.1"/>
    <property type="molecule type" value="Genomic_DNA"/>
</dbReference>
<feature type="transmembrane region" description="Helical" evidence="9">
    <location>
        <begin position="12"/>
        <end position="38"/>
    </location>
</feature>
<evidence type="ECO:0000256" key="2">
    <source>
        <dbReference type="ARBA" id="ARBA00022448"/>
    </source>
</evidence>
<name>A0ABT9ZT80_9BACI</name>
<evidence type="ECO:0000256" key="1">
    <source>
        <dbReference type="ARBA" id="ARBA00004429"/>
    </source>
</evidence>
<evidence type="ECO:0000256" key="7">
    <source>
        <dbReference type="ARBA" id="ARBA00023136"/>
    </source>
</evidence>
<keyword evidence="3" id="KW-1003">Cell membrane</keyword>
<comment type="subcellular location">
    <subcellularLocation>
        <location evidence="1">Cell inner membrane</location>
        <topology evidence="1">Multi-pass membrane protein</topology>
    </subcellularLocation>
</comment>
<evidence type="ECO:0000259" key="10">
    <source>
        <dbReference type="Pfam" id="PF04290"/>
    </source>
</evidence>
<feature type="transmembrane region" description="Helical" evidence="9">
    <location>
        <begin position="58"/>
        <end position="75"/>
    </location>
</feature>
<keyword evidence="2" id="KW-0813">Transport</keyword>
<organism evidence="11 12">
    <name type="scientific">Evansella vedderi</name>
    <dbReference type="NCBI Taxonomy" id="38282"/>
    <lineage>
        <taxon>Bacteria</taxon>
        <taxon>Bacillati</taxon>
        <taxon>Bacillota</taxon>
        <taxon>Bacilli</taxon>
        <taxon>Bacillales</taxon>
        <taxon>Bacillaceae</taxon>
        <taxon>Evansella</taxon>
    </lineage>
</organism>
<evidence type="ECO:0000256" key="3">
    <source>
        <dbReference type="ARBA" id="ARBA00022475"/>
    </source>
</evidence>
<feature type="transmembrane region" description="Helical" evidence="9">
    <location>
        <begin position="96"/>
        <end position="118"/>
    </location>
</feature>
<dbReference type="RefSeq" id="WP_307323671.1">
    <property type="nucleotide sequence ID" value="NZ_JAUSUG010000004.1"/>
</dbReference>
<keyword evidence="7 9" id="KW-0472">Membrane</keyword>
<dbReference type="Pfam" id="PF04290">
    <property type="entry name" value="DctQ"/>
    <property type="match status" value="1"/>
</dbReference>
<keyword evidence="6 9" id="KW-1133">Transmembrane helix</keyword>
<sequence>MVRGEFSSRVRVLFNIINKISDTLATLTVIGIFIVVIWQITGRLIGQPAPWTEELTRYIFIWMIFLGIGIGFRKAESARVTVFLKYFPKLFKNFSLYIYTLGTLLFFTYMLVAGVGLIQQQANMNETSTVLSFPMWLIGLSIPVSAIVGMLNLFQSLIYDRDLL</sequence>
<keyword evidence="12" id="KW-1185">Reference proteome</keyword>
<protein>
    <submittedName>
        <fullName evidence="11">TRAP-type C4-dicarboxylate transport system permease small subunit</fullName>
    </submittedName>
</protein>
<proteinExistence type="inferred from homology"/>
<evidence type="ECO:0000256" key="6">
    <source>
        <dbReference type="ARBA" id="ARBA00022989"/>
    </source>
</evidence>
<dbReference type="InterPro" id="IPR055348">
    <property type="entry name" value="DctQ"/>
</dbReference>
<feature type="transmembrane region" description="Helical" evidence="9">
    <location>
        <begin position="130"/>
        <end position="154"/>
    </location>
</feature>
<comment type="similarity">
    <text evidence="8">Belongs to the TRAP transporter small permease family.</text>
</comment>
<dbReference type="PANTHER" id="PTHR35011">
    <property type="entry name" value="2,3-DIKETO-L-GULONATE TRAP TRANSPORTER SMALL PERMEASE PROTEIN YIAM"/>
    <property type="match status" value="1"/>
</dbReference>
<evidence type="ECO:0000313" key="12">
    <source>
        <dbReference type="Proteomes" id="UP001230005"/>
    </source>
</evidence>
<keyword evidence="5 9" id="KW-0812">Transmembrane</keyword>
<keyword evidence="4" id="KW-0997">Cell inner membrane</keyword>
<evidence type="ECO:0000256" key="9">
    <source>
        <dbReference type="SAM" id="Phobius"/>
    </source>
</evidence>
<evidence type="ECO:0000256" key="4">
    <source>
        <dbReference type="ARBA" id="ARBA00022519"/>
    </source>
</evidence>